<dbReference type="InterPro" id="IPR023346">
    <property type="entry name" value="Lysozyme-like_dom_sf"/>
</dbReference>
<feature type="domain" description="Transglycosylase SLT" evidence="3">
    <location>
        <begin position="80"/>
        <end position="174"/>
    </location>
</feature>
<dbReference type="InterPro" id="IPR008258">
    <property type="entry name" value="Transglycosylase_SLT_dom_1"/>
</dbReference>
<protein>
    <submittedName>
        <fullName evidence="4">Lytic transglycosylase domain-containing protein</fullName>
        <ecNumber evidence="4">4.2.2.n1</ecNumber>
    </submittedName>
</protein>
<dbReference type="EMBL" id="JAVDDT010000003">
    <property type="protein sequence ID" value="MDQ2069440.1"/>
    <property type="molecule type" value="Genomic_DNA"/>
</dbReference>
<dbReference type="Proteomes" id="UP001239019">
    <property type="component" value="Unassembled WGS sequence"/>
</dbReference>
<evidence type="ECO:0000256" key="2">
    <source>
        <dbReference type="SAM" id="SignalP"/>
    </source>
</evidence>
<dbReference type="RefSeq" id="WP_306727941.1">
    <property type="nucleotide sequence ID" value="NZ_JAVDDT010000003.1"/>
</dbReference>
<dbReference type="PANTHER" id="PTHR37423:SF2">
    <property type="entry name" value="MEMBRANE-BOUND LYTIC MUREIN TRANSGLYCOSYLASE C"/>
    <property type="match status" value="1"/>
</dbReference>
<evidence type="ECO:0000313" key="4">
    <source>
        <dbReference type="EMBL" id="MDQ2069440.1"/>
    </source>
</evidence>
<dbReference type="CDD" id="cd00254">
    <property type="entry name" value="LT-like"/>
    <property type="match status" value="1"/>
</dbReference>
<dbReference type="PANTHER" id="PTHR37423">
    <property type="entry name" value="SOLUBLE LYTIC MUREIN TRANSGLYCOSYLASE-RELATED"/>
    <property type="match status" value="1"/>
</dbReference>
<comment type="similarity">
    <text evidence="1">Belongs to the transglycosylase Slt family.</text>
</comment>
<sequence>MPRHMTRGLIIACSGLLFSPAVADEQTVDPGLRDTLKAAVEESNSFSDRFEAEVWLMDMSSRLTRWIEDEEKRLRLLRMVHAEAQRTELEPELVLAVIHVESRFDRFAISRVGARGLMQIMPFWLDEIGRPDDNLFHLDTNLRYGTTILRYYLDKENGNLTRALARYNGSLGSMRYPSLVYTALADVWYRD</sequence>
<dbReference type="SUPFAM" id="SSF53955">
    <property type="entry name" value="Lysozyme-like"/>
    <property type="match status" value="1"/>
</dbReference>
<evidence type="ECO:0000259" key="3">
    <source>
        <dbReference type="Pfam" id="PF01464"/>
    </source>
</evidence>
<dbReference type="Pfam" id="PF01464">
    <property type="entry name" value="SLT"/>
    <property type="match status" value="1"/>
</dbReference>
<dbReference type="EC" id="4.2.2.n1" evidence="4"/>
<keyword evidence="5" id="KW-1185">Reference proteome</keyword>
<name>A0ABU0W5Y4_9GAMM</name>
<evidence type="ECO:0000313" key="5">
    <source>
        <dbReference type="Proteomes" id="UP001239019"/>
    </source>
</evidence>
<comment type="caution">
    <text evidence="4">The sequence shown here is derived from an EMBL/GenBank/DDBJ whole genome shotgun (WGS) entry which is preliminary data.</text>
</comment>
<evidence type="ECO:0000256" key="1">
    <source>
        <dbReference type="ARBA" id="ARBA00007734"/>
    </source>
</evidence>
<gene>
    <name evidence="4" type="ORF">RBH19_06120</name>
</gene>
<keyword evidence="4" id="KW-0456">Lyase</keyword>
<dbReference type="Gene3D" id="1.10.530.10">
    <property type="match status" value="1"/>
</dbReference>
<proteinExistence type="inferred from homology"/>
<organism evidence="4 5">
    <name type="scientific">Natronospira bacteriovora</name>
    <dbReference type="NCBI Taxonomy" id="3069753"/>
    <lineage>
        <taxon>Bacteria</taxon>
        <taxon>Pseudomonadati</taxon>
        <taxon>Pseudomonadota</taxon>
        <taxon>Gammaproteobacteria</taxon>
        <taxon>Natronospirales</taxon>
        <taxon>Natronospiraceae</taxon>
        <taxon>Natronospira</taxon>
    </lineage>
</organism>
<reference evidence="4 5" key="1">
    <citation type="submission" date="2023-08" db="EMBL/GenBank/DDBJ databases">
        <title>Whole-genome sequencing of halo(alkali)philic microorganisms from hypersaline lakes.</title>
        <authorList>
            <person name="Sorokin D.Y."/>
            <person name="Abbas B."/>
            <person name="Merkel A.Y."/>
        </authorList>
    </citation>
    <scope>NUCLEOTIDE SEQUENCE [LARGE SCALE GENOMIC DNA]</scope>
    <source>
        <strain evidence="4 5">AB-CW4</strain>
    </source>
</reference>
<accession>A0ABU0W5Y4</accession>
<keyword evidence="2" id="KW-0732">Signal</keyword>
<dbReference type="GO" id="GO:0016829">
    <property type="term" value="F:lyase activity"/>
    <property type="evidence" value="ECO:0007669"/>
    <property type="project" value="UniProtKB-KW"/>
</dbReference>
<feature type="signal peptide" evidence="2">
    <location>
        <begin position="1"/>
        <end position="23"/>
    </location>
</feature>
<feature type="chain" id="PRO_5047178842" evidence="2">
    <location>
        <begin position="24"/>
        <end position="191"/>
    </location>
</feature>